<dbReference type="PANTHER" id="PTHR30160">
    <property type="entry name" value="TETRAACYLDISACCHARIDE 4'-KINASE-RELATED"/>
    <property type="match status" value="1"/>
</dbReference>
<dbReference type="SUPFAM" id="SSF53756">
    <property type="entry name" value="UDP-Glycosyltransferase/glycogen phosphorylase"/>
    <property type="match status" value="1"/>
</dbReference>
<sequence>MIINRIKTIKSTLLYFYKYGIPSYIIAFGESLGDNLLLTVLSRELYGRRHKNIWVKSNQQQLFEHNPDIKLILPFGALLSGMLLKAFNVKTVFPKYTVYHPETDGDEIPEKHIILKMADDLQLKGKIDLKPVLVLTANEREAAQWAKNHIVVTTSGSAALFPMGNKEWDVKKYQQVVDLLCQTHKFIQLGSQTDAPLKNVIDLRGKTTIRQTAAILSNAALLVSHVGFMMHLARSVDCRSVIIYGGRERPDQSGYISFKNVYSAVECSPCWLHNTCHYDKKCMQMILPCTVEAAVIEQLALINEPLPADILYNG</sequence>
<dbReference type="RefSeq" id="WP_091173992.1">
    <property type="nucleotide sequence ID" value="NZ_FNCG01000017.1"/>
</dbReference>
<dbReference type="EMBL" id="FNCG01000017">
    <property type="protein sequence ID" value="SDI22511.1"/>
    <property type="molecule type" value="Genomic_DNA"/>
</dbReference>
<evidence type="ECO:0000313" key="4">
    <source>
        <dbReference type="Proteomes" id="UP000199705"/>
    </source>
</evidence>
<organism evidence="3 4">
    <name type="scientific">Mucilaginibacter gossypii</name>
    <dbReference type="NCBI Taxonomy" id="551996"/>
    <lineage>
        <taxon>Bacteria</taxon>
        <taxon>Pseudomonadati</taxon>
        <taxon>Bacteroidota</taxon>
        <taxon>Sphingobacteriia</taxon>
        <taxon>Sphingobacteriales</taxon>
        <taxon>Sphingobacteriaceae</taxon>
        <taxon>Mucilaginibacter</taxon>
    </lineage>
</organism>
<keyword evidence="1" id="KW-0328">Glycosyltransferase</keyword>
<dbReference type="GO" id="GO:0008713">
    <property type="term" value="F:ADP-heptose-lipopolysaccharide heptosyltransferase activity"/>
    <property type="evidence" value="ECO:0007669"/>
    <property type="project" value="TreeGrafter"/>
</dbReference>
<name>A0A1G8IUB1_9SPHI</name>
<evidence type="ECO:0000256" key="1">
    <source>
        <dbReference type="ARBA" id="ARBA00022676"/>
    </source>
</evidence>
<dbReference type="Pfam" id="PF01075">
    <property type="entry name" value="Glyco_transf_9"/>
    <property type="match status" value="1"/>
</dbReference>
<gene>
    <name evidence="3" type="ORF">SAMN05192573_117113</name>
</gene>
<reference evidence="4" key="1">
    <citation type="submission" date="2016-10" db="EMBL/GenBank/DDBJ databases">
        <authorList>
            <person name="Varghese N."/>
            <person name="Submissions S."/>
        </authorList>
    </citation>
    <scope>NUCLEOTIDE SEQUENCE [LARGE SCALE GENOMIC DNA]</scope>
    <source>
        <strain evidence="4">Gh-67</strain>
    </source>
</reference>
<proteinExistence type="predicted"/>
<keyword evidence="2 3" id="KW-0808">Transferase</keyword>
<evidence type="ECO:0000313" key="3">
    <source>
        <dbReference type="EMBL" id="SDI22511.1"/>
    </source>
</evidence>
<dbReference type="Gene3D" id="3.40.50.2000">
    <property type="entry name" value="Glycogen Phosphorylase B"/>
    <property type="match status" value="1"/>
</dbReference>
<dbReference type="Proteomes" id="UP000199705">
    <property type="component" value="Unassembled WGS sequence"/>
</dbReference>
<dbReference type="InterPro" id="IPR002201">
    <property type="entry name" value="Glyco_trans_9"/>
</dbReference>
<dbReference type="GO" id="GO:0005829">
    <property type="term" value="C:cytosol"/>
    <property type="evidence" value="ECO:0007669"/>
    <property type="project" value="TreeGrafter"/>
</dbReference>
<dbReference type="AlphaFoldDB" id="A0A1G8IUB1"/>
<accession>A0A1G8IUB1</accession>
<keyword evidence="4" id="KW-1185">Reference proteome</keyword>
<evidence type="ECO:0000256" key="2">
    <source>
        <dbReference type="ARBA" id="ARBA00022679"/>
    </source>
</evidence>
<dbReference type="InterPro" id="IPR051199">
    <property type="entry name" value="LPS_LOS_Heptosyltrfase"/>
</dbReference>
<dbReference type="GO" id="GO:0009244">
    <property type="term" value="P:lipopolysaccharide core region biosynthetic process"/>
    <property type="evidence" value="ECO:0007669"/>
    <property type="project" value="TreeGrafter"/>
</dbReference>
<dbReference type="STRING" id="551996.SAMN05192573_117113"/>
<dbReference type="PANTHER" id="PTHR30160:SF1">
    <property type="entry name" value="LIPOPOLYSACCHARIDE 1,2-N-ACETYLGLUCOSAMINETRANSFERASE-RELATED"/>
    <property type="match status" value="1"/>
</dbReference>
<protein>
    <submittedName>
        <fullName evidence="3">Glycosyltransferase family 9 (Heptosyltransferase)</fullName>
    </submittedName>
</protein>